<proteinExistence type="predicted"/>
<keyword evidence="2" id="KW-1185">Reference proteome</keyword>
<dbReference type="EMBL" id="ASRX01000016">
    <property type="protein sequence ID" value="EYF06444.1"/>
    <property type="molecule type" value="Genomic_DNA"/>
</dbReference>
<evidence type="ECO:0000313" key="1">
    <source>
        <dbReference type="EMBL" id="EYF06444.1"/>
    </source>
</evidence>
<dbReference type="STRING" id="1192034.CAP_1974"/>
<dbReference type="PANTHER" id="PTHR36558">
    <property type="entry name" value="GLR1098 PROTEIN"/>
    <property type="match status" value="1"/>
</dbReference>
<dbReference type="OrthoDB" id="26750at2"/>
<gene>
    <name evidence="1" type="ORF">CAP_1974</name>
</gene>
<dbReference type="AlphaFoldDB" id="A0A017TB28"/>
<evidence type="ECO:0000313" key="2">
    <source>
        <dbReference type="Proteomes" id="UP000019678"/>
    </source>
</evidence>
<sequence>MSTDAAARRACTVDEYLAWEHNAPEKHAFFRGEVFAMAGASEAHNLLVANLVTVLST</sequence>
<accession>A0A017TB28</accession>
<organism evidence="1 2">
    <name type="scientific">Chondromyces apiculatus DSM 436</name>
    <dbReference type="NCBI Taxonomy" id="1192034"/>
    <lineage>
        <taxon>Bacteria</taxon>
        <taxon>Pseudomonadati</taxon>
        <taxon>Myxococcota</taxon>
        <taxon>Polyangia</taxon>
        <taxon>Polyangiales</taxon>
        <taxon>Polyangiaceae</taxon>
        <taxon>Chondromyces</taxon>
    </lineage>
</organism>
<name>A0A017TB28_9BACT</name>
<dbReference type="Proteomes" id="UP000019678">
    <property type="component" value="Unassembled WGS sequence"/>
</dbReference>
<reference evidence="1 2" key="1">
    <citation type="submission" date="2013-05" db="EMBL/GenBank/DDBJ databases">
        <title>Genome assembly of Chondromyces apiculatus DSM 436.</title>
        <authorList>
            <person name="Sharma G."/>
            <person name="Khatri I."/>
            <person name="Kaur C."/>
            <person name="Mayilraj S."/>
            <person name="Subramanian S."/>
        </authorList>
    </citation>
    <scope>NUCLEOTIDE SEQUENCE [LARGE SCALE GENOMIC DNA]</scope>
    <source>
        <strain evidence="1 2">DSM 436</strain>
    </source>
</reference>
<dbReference type="RefSeq" id="WP_156040718.1">
    <property type="nucleotide sequence ID" value="NZ_ASRX01000016.1"/>
</dbReference>
<dbReference type="InterPro" id="IPR012296">
    <property type="entry name" value="Nuclease_put_TT1808"/>
</dbReference>
<comment type="caution">
    <text evidence="1">The sequence shown here is derived from an EMBL/GenBank/DDBJ whole genome shotgun (WGS) entry which is preliminary data.</text>
</comment>
<dbReference type="Gene3D" id="3.90.1570.10">
    <property type="entry name" value="tt1808, chain A"/>
    <property type="match status" value="1"/>
</dbReference>
<dbReference type="PANTHER" id="PTHR36558:SF1">
    <property type="entry name" value="RESTRICTION ENDONUCLEASE DOMAIN-CONTAINING PROTEIN-RELATED"/>
    <property type="match status" value="1"/>
</dbReference>
<protein>
    <submittedName>
        <fullName evidence="1">Uncharacterized protein</fullName>
    </submittedName>
</protein>